<dbReference type="EMBL" id="BTSY01000004">
    <property type="protein sequence ID" value="GMT25807.1"/>
    <property type="molecule type" value="Genomic_DNA"/>
</dbReference>
<evidence type="ECO:0000256" key="1">
    <source>
        <dbReference type="SAM" id="SignalP"/>
    </source>
</evidence>
<keyword evidence="3" id="KW-1185">Reference proteome</keyword>
<feature type="chain" id="PRO_5043988981" evidence="1">
    <location>
        <begin position="16"/>
        <end position="105"/>
    </location>
</feature>
<reference evidence="2" key="1">
    <citation type="submission" date="2023-10" db="EMBL/GenBank/DDBJ databases">
        <title>Genome assembly of Pristionchus species.</title>
        <authorList>
            <person name="Yoshida K."/>
            <person name="Sommer R.J."/>
        </authorList>
    </citation>
    <scope>NUCLEOTIDE SEQUENCE</scope>
    <source>
        <strain evidence="2">RS5133</strain>
    </source>
</reference>
<organism evidence="2 3">
    <name type="scientific">Pristionchus fissidentatus</name>
    <dbReference type="NCBI Taxonomy" id="1538716"/>
    <lineage>
        <taxon>Eukaryota</taxon>
        <taxon>Metazoa</taxon>
        <taxon>Ecdysozoa</taxon>
        <taxon>Nematoda</taxon>
        <taxon>Chromadorea</taxon>
        <taxon>Rhabditida</taxon>
        <taxon>Rhabditina</taxon>
        <taxon>Diplogasteromorpha</taxon>
        <taxon>Diplogasteroidea</taxon>
        <taxon>Neodiplogasteridae</taxon>
        <taxon>Pristionchus</taxon>
    </lineage>
</organism>
<protein>
    <submittedName>
        <fullName evidence="2">Uncharacterized protein</fullName>
    </submittedName>
</protein>
<accession>A0AAV5W1U7</accession>
<evidence type="ECO:0000313" key="2">
    <source>
        <dbReference type="EMBL" id="GMT25807.1"/>
    </source>
</evidence>
<name>A0AAV5W1U7_9BILA</name>
<dbReference type="Proteomes" id="UP001432322">
    <property type="component" value="Unassembled WGS sequence"/>
</dbReference>
<keyword evidence="1" id="KW-0732">Signal</keyword>
<gene>
    <name evidence="2" type="ORF">PFISCL1PPCAC_17104</name>
</gene>
<feature type="non-terminal residue" evidence="2">
    <location>
        <position position="1"/>
    </location>
</feature>
<sequence>SLATILPALFVSVFACNCTSSNSTLTSNSTRPLVVICPRDWFSGQRCVLSKEKNSPKVNITDEYQCTLAHSSLYFCLTSFNSSMTYRHAFDDEDLMLIDSIDDYY</sequence>
<proteinExistence type="predicted"/>
<evidence type="ECO:0000313" key="3">
    <source>
        <dbReference type="Proteomes" id="UP001432322"/>
    </source>
</evidence>
<comment type="caution">
    <text evidence="2">The sequence shown here is derived from an EMBL/GenBank/DDBJ whole genome shotgun (WGS) entry which is preliminary data.</text>
</comment>
<feature type="signal peptide" evidence="1">
    <location>
        <begin position="1"/>
        <end position="15"/>
    </location>
</feature>
<dbReference type="AlphaFoldDB" id="A0AAV5W1U7"/>